<sequence length="265" mass="27719">MLSLTAAAVALLCGCSITLDGRGSTRHTFTPPTGPDDVVVQVVTAGGYAPLSSYLRTTASYTLLGDGTLIVADGDYGDALVSLEMATIGTAQISDIVKNADNAGILGPESDYDQPNVTDMPSTSVAVNVDDTSYSQSAYALYFDEHDDDLSGPAQKRRAQLRDFIDHIDELATDTVDYAPDAIVIYRLPADEGSGSEPVKPWPIATAPPASNGSPTCIVVDGDEANILAAAAQDADADDLWQVGTETPTTFAMRPLLPGDKGCEK</sequence>
<accession>A0A2T1A1Q5</accession>
<keyword evidence="2" id="KW-1185">Reference proteome</keyword>
<dbReference type="RefSeq" id="WP_106348507.1">
    <property type="nucleotide sequence ID" value="NZ_PVUE01000005.1"/>
</dbReference>
<dbReference type="EMBL" id="PVUE01000005">
    <property type="protein sequence ID" value="PRZ42464.1"/>
    <property type="molecule type" value="Genomic_DNA"/>
</dbReference>
<dbReference type="Proteomes" id="UP000237752">
    <property type="component" value="Unassembled WGS sequence"/>
</dbReference>
<gene>
    <name evidence="1" type="ORF">CLV47_10586</name>
</gene>
<proteinExistence type="predicted"/>
<name>A0A2T1A1Q5_9ACTN</name>
<reference evidence="1 2" key="1">
    <citation type="submission" date="2018-03" db="EMBL/GenBank/DDBJ databases">
        <title>Genomic Encyclopedia of Archaeal and Bacterial Type Strains, Phase II (KMG-II): from individual species to whole genera.</title>
        <authorList>
            <person name="Goeker M."/>
        </authorList>
    </citation>
    <scope>NUCLEOTIDE SEQUENCE [LARGE SCALE GENOMIC DNA]</scope>
    <source>
        <strain evidence="1 2">DSM 100065</strain>
    </source>
</reference>
<protein>
    <submittedName>
        <fullName evidence="1">Uncharacterized protein</fullName>
    </submittedName>
</protein>
<dbReference type="AlphaFoldDB" id="A0A2T1A1Q5"/>
<organism evidence="1 2">
    <name type="scientific">Antricoccus suffuscus</name>
    <dbReference type="NCBI Taxonomy" id="1629062"/>
    <lineage>
        <taxon>Bacteria</taxon>
        <taxon>Bacillati</taxon>
        <taxon>Actinomycetota</taxon>
        <taxon>Actinomycetes</taxon>
        <taxon>Geodermatophilales</taxon>
        <taxon>Antricoccaceae</taxon>
        <taxon>Antricoccus</taxon>
    </lineage>
</organism>
<evidence type="ECO:0000313" key="2">
    <source>
        <dbReference type="Proteomes" id="UP000237752"/>
    </source>
</evidence>
<comment type="caution">
    <text evidence="1">The sequence shown here is derived from an EMBL/GenBank/DDBJ whole genome shotgun (WGS) entry which is preliminary data.</text>
</comment>
<dbReference type="OrthoDB" id="5184982at2"/>
<evidence type="ECO:0000313" key="1">
    <source>
        <dbReference type="EMBL" id="PRZ42464.1"/>
    </source>
</evidence>